<gene>
    <name evidence="2" type="ORF">GGE12_005771</name>
</gene>
<dbReference type="PIRSF" id="PIRSF028431">
    <property type="entry name" value="UCP028431"/>
    <property type="match status" value="1"/>
</dbReference>
<evidence type="ECO:0000259" key="1">
    <source>
        <dbReference type="Pfam" id="PF10091"/>
    </source>
</evidence>
<dbReference type="Proteomes" id="UP000533641">
    <property type="component" value="Unassembled WGS sequence"/>
</dbReference>
<evidence type="ECO:0000313" key="3">
    <source>
        <dbReference type="Proteomes" id="UP000533641"/>
    </source>
</evidence>
<protein>
    <recommendedName>
        <fullName evidence="1">Glycoamylase-like domain-containing protein</fullName>
    </recommendedName>
</protein>
<dbReference type="Gene3D" id="1.50.10.140">
    <property type="match status" value="1"/>
</dbReference>
<dbReference type="Pfam" id="PF10091">
    <property type="entry name" value="Glycoamylase"/>
    <property type="match status" value="1"/>
</dbReference>
<evidence type="ECO:0000313" key="2">
    <source>
        <dbReference type="EMBL" id="MBB4277962.1"/>
    </source>
</evidence>
<organism evidence="2 3">
    <name type="scientific">Rhizobium mongolense</name>
    <dbReference type="NCBI Taxonomy" id="57676"/>
    <lineage>
        <taxon>Bacteria</taxon>
        <taxon>Pseudomonadati</taxon>
        <taxon>Pseudomonadota</taxon>
        <taxon>Alphaproteobacteria</taxon>
        <taxon>Hyphomicrobiales</taxon>
        <taxon>Rhizobiaceae</taxon>
        <taxon>Rhizobium/Agrobacterium group</taxon>
        <taxon>Rhizobium</taxon>
    </lineage>
</organism>
<name>A0A7W6RST3_9HYPH</name>
<dbReference type="InterPro" id="IPR019282">
    <property type="entry name" value="Glycoamylase-like_cons_dom"/>
</dbReference>
<sequence>MPETLSTDADLDRMPTDQDIARLQFTTLLYYLQCTNPDNGLVRDKTEPNAPASIAAIGMALATIPVVVERGVLIREFAAKITRNRLRYLMACPQGPEPNSSGYMGFFYHFLDIETGRRAWQCELSTIDSAFLFAGALTVASYFDGDTADEAEIRQLAMALYERADWMWACDGGATLTHGWRPESGFIPYRWRGYDEGLLLYIIGLGSPTHPLPPECYAAYTETYEWRNIYGRELLYSGPLFTHQLSHMWIDFRGIRDAFMRDHDTDYFENSRHATYVQQEYAIRNPMNFAGYGEHCWGFTACDGPGWGKRAINDVDREFFDYIARGAPFGPDDGTVAPWVVVASLPFAPEIVVPTVRNFARMKLGMTRLYGFKPSFNQTYAVENSPTGWWVSPYHFGIDQGPVVLMIENYRTGLLWNIMRQCKPIVTGLRRAGFSGGWL</sequence>
<dbReference type="InterPro" id="IPR016883">
    <property type="entry name" value="UCP028431"/>
</dbReference>
<dbReference type="RefSeq" id="WP_183928770.1">
    <property type="nucleotide sequence ID" value="NZ_JACIGM010000015.1"/>
</dbReference>
<proteinExistence type="predicted"/>
<dbReference type="EMBL" id="JACIGM010000015">
    <property type="protein sequence ID" value="MBB4277962.1"/>
    <property type="molecule type" value="Genomic_DNA"/>
</dbReference>
<reference evidence="2 3" key="1">
    <citation type="submission" date="2020-08" db="EMBL/GenBank/DDBJ databases">
        <title>Genomic Encyclopedia of Type Strains, Phase IV (KMG-V): Genome sequencing to study the core and pangenomes of soil and plant-associated prokaryotes.</title>
        <authorList>
            <person name="Whitman W."/>
        </authorList>
    </citation>
    <scope>NUCLEOTIDE SEQUENCE [LARGE SCALE GENOMIC DNA]</scope>
    <source>
        <strain evidence="2 3">SEMIA 402</strain>
    </source>
</reference>
<feature type="domain" description="Glycoamylase-like" evidence="1">
    <location>
        <begin position="188"/>
        <end position="422"/>
    </location>
</feature>
<dbReference type="AlphaFoldDB" id="A0A7W6RST3"/>
<accession>A0A7W6RST3</accession>
<comment type="caution">
    <text evidence="2">The sequence shown here is derived from an EMBL/GenBank/DDBJ whole genome shotgun (WGS) entry which is preliminary data.</text>
</comment>